<sequence length="366" mass="39764">MAFTDFGSFNALQKKIFSAKVLQMGRDGTILFNPKQGLASKSTNSCIQLITELTKTERGDKVIMPLVNDLVSDGVAGDNDQDGHEESLIAQDLEITIDMLSHAVRNKGVMSEQRTVIRFRSTAREKLGNWRAQKREEIGFLVLAGRSFTYKLDMTARPSSSQLPALAFANDVTAPSANRVVFPGSVTTTAGLSAANKMSWNVLLQAKTKAKRANIKPIYHEGRETYVTMISPEQGRDLKQDPDYIAITKDAGSRGAKNPLFSGAIAMVDGLVIYEHNKVPTNRADTTGWGAGNDVMGAQALLLGAQAMGVAEVGSSEWAEDKQKDYGRKPGIAYSSIMGFKKPVFEDPQTLTEEDFSVLSIFTAAA</sequence>
<evidence type="ECO:0000313" key="1">
    <source>
        <dbReference type="EMBL" id="KAA5605432.1"/>
    </source>
</evidence>
<evidence type="ECO:0000313" key="2">
    <source>
        <dbReference type="Proteomes" id="UP000324065"/>
    </source>
</evidence>
<dbReference type="RefSeq" id="WP_150062482.1">
    <property type="nucleotide sequence ID" value="NZ_JACHII010000021.1"/>
</dbReference>
<dbReference type="InterPro" id="IPR025267">
    <property type="entry name" value="ORF017-like"/>
</dbReference>
<proteinExistence type="predicted"/>
<gene>
    <name evidence="1" type="ORF">F1188_11055</name>
</gene>
<dbReference type="OrthoDB" id="6191550at2"/>
<keyword evidence="2" id="KW-1185">Reference proteome</keyword>
<dbReference type="NCBIfam" id="TIGR04387">
    <property type="entry name" value="capsid_maj_N4"/>
    <property type="match status" value="1"/>
</dbReference>
<name>A0A5M6IBD6_9PROT</name>
<reference evidence="1 2" key="1">
    <citation type="submission" date="2019-09" db="EMBL/GenBank/DDBJ databases">
        <title>Genome sequence of Roseospira marina, one of the more divergent members of the non-sulfur purple photosynthetic bacterial family, the Rhodospirillaceae.</title>
        <authorList>
            <person name="Meyer T."/>
            <person name="Kyndt J."/>
        </authorList>
    </citation>
    <scope>NUCLEOTIDE SEQUENCE [LARGE SCALE GENOMIC DNA]</scope>
    <source>
        <strain evidence="1 2">DSM 15113</strain>
    </source>
</reference>
<accession>A0A5M6IBD6</accession>
<organism evidence="1 2">
    <name type="scientific">Roseospira marina</name>
    <dbReference type="NCBI Taxonomy" id="140057"/>
    <lineage>
        <taxon>Bacteria</taxon>
        <taxon>Pseudomonadati</taxon>
        <taxon>Pseudomonadota</taxon>
        <taxon>Alphaproteobacteria</taxon>
        <taxon>Rhodospirillales</taxon>
        <taxon>Rhodospirillaceae</taxon>
        <taxon>Roseospira</taxon>
    </lineage>
</organism>
<dbReference type="Proteomes" id="UP000324065">
    <property type="component" value="Unassembled WGS sequence"/>
</dbReference>
<dbReference type="Pfam" id="PF13252">
    <property type="entry name" value="Phage_capsid_3"/>
    <property type="match status" value="1"/>
</dbReference>
<comment type="caution">
    <text evidence="1">The sequence shown here is derived from an EMBL/GenBank/DDBJ whole genome shotgun (WGS) entry which is preliminary data.</text>
</comment>
<dbReference type="AlphaFoldDB" id="A0A5M6IBD6"/>
<protein>
    <submittedName>
        <fullName evidence="1">N4-gp56 family major capsid protein</fullName>
    </submittedName>
</protein>
<dbReference type="EMBL" id="VWPJ01000009">
    <property type="protein sequence ID" value="KAA5605432.1"/>
    <property type="molecule type" value="Genomic_DNA"/>
</dbReference>